<dbReference type="AlphaFoldDB" id="A0A7W4W1X5"/>
<organism evidence="2 3">
    <name type="scientific">Nocardioides soli</name>
    <dbReference type="NCBI Taxonomy" id="1036020"/>
    <lineage>
        <taxon>Bacteria</taxon>
        <taxon>Bacillati</taxon>
        <taxon>Actinomycetota</taxon>
        <taxon>Actinomycetes</taxon>
        <taxon>Propionibacteriales</taxon>
        <taxon>Nocardioidaceae</taxon>
        <taxon>Nocardioides</taxon>
    </lineage>
</organism>
<dbReference type="EMBL" id="JACHWR010000015">
    <property type="protein sequence ID" value="MBB3045643.1"/>
    <property type="molecule type" value="Genomic_DNA"/>
</dbReference>
<evidence type="ECO:0000313" key="2">
    <source>
        <dbReference type="EMBL" id="MBB3045643.1"/>
    </source>
</evidence>
<evidence type="ECO:0000313" key="3">
    <source>
        <dbReference type="Proteomes" id="UP000589626"/>
    </source>
</evidence>
<accession>A0A7W4W1X5</accession>
<reference evidence="2 3" key="1">
    <citation type="submission" date="2020-08" db="EMBL/GenBank/DDBJ databases">
        <title>Sequencing the genomes of 1000 actinobacteria strains.</title>
        <authorList>
            <person name="Klenk H.-P."/>
        </authorList>
    </citation>
    <scope>NUCLEOTIDE SEQUENCE [LARGE SCALE GENOMIC DNA]</scope>
    <source>
        <strain evidence="2 3">DSM 105498</strain>
    </source>
</reference>
<protein>
    <submittedName>
        <fullName evidence="2">Uncharacterized protein</fullName>
    </submittedName>
</protein>
<dbReference type="RefSeq" id="WP_246391620.1">
    <property type="nucleotide sequence ID" value="NZ_JACHWR010000015.1"/>
</dbReference>
<comment type="caution">
    <text evidence="2">The sequence shown here is derived from an EMBL/GenBank/DDBJ whole genome shotgun (WGS) entry which is preliminary data.</text>
</comment>
<gene>
    <name evidence="2" type="ORF">FHU40_005503</name>
</gene>
<feature type="region of interest" description="Disordered" evidence="1">
    <location>
        <begin position="67"/>
        <end position="104"/>
    </location>
</feature>
<feature type="compositionally biased region" description="Basic and acidic residues" evidence="1">
    <location>
        <begin position="67"/>
        <end position="80"/>
    </location>
</feature>
<sequence length="104" mass="11876">MSTGRPTRTTRPARQLGTPYKVYDNDISPFRIEVAKRIAALNEAAGLPGDWPVPAADRAKIRTEVGTEFFRADHGREPSRRPRARRRDRQALPPEDQRRWPATT</sequence>
<keyword evidence="3" id="KW-1185">Reference proteome</keyword>
<dbReference type="Proteomes" id="UP000589626">
    <property type="component" value="Unassembled WGS sequence"/>
</dbReference>
<evidence type="ECO:0000256" key="1">
    <source>
        <dbReference type="SAM" id="MobiDB-lite"/>
    </source>
</evidence>
<proteinExistence type="predicted"/>
<name>A0A7W4W1X5_9ACTN</name>
<feature type="compositionally biased region" description="Basic and acidic residues" evidence="1">
    <location>
        <begin position="95"/>
        <end position="104"/>
    </location>
</feature>